<dbReference type="Proteomes" id="UP000652219">
    <property type="component" value="Unassembled WGS sequence"/>
</dbReference>
<reference evidence="2 3" key="1">
    <citation type="journal article" date="2020" name="Phytopathology">
        <title>Genome Sequence Resources of Colletotrichum truncatum, C. plurivorum, C. musicola, and C. sojae: Four Species Pathogenic to Soybean (Glycine max).</title>
        <authorList>
            <person name="Rogerio F."/>
            <person name="Boufleur T.R."/>
            <person name="Ciampi-Guillardi M."/>
            <person name="Sukno S.A."/>
            <person name="Thon M.R."/>
            <person name="Massola Junior N.S."/>
            <person name="Baroncelli R."/>
        </authorList>
    </citation>
    <scope>NUCLEOTIDE SEQUENCE [LARGE SCALE GENOMIC DNA]</scope>
    <source>
        <strain evidence="2 3">LFN0009</strain>
    </source>
</reference>
<dbReference type="EMBL" id="WIGN01000027">
    <property type="protein sequence ID" value="KAF6816560.1"/>
    <property type="molecule type" value="Genomic_DNA"/>
</dbReference>
<evidence type="ECO:0000313" key="3">
    <source>
        <dbReference type="Proteomes" id="UP000652219"/>
    </source>
</evidence>
<protein>
    <submittedName>
        <fullName evidence="2">Lpxtg-domain-containing protein</fullName>
    </submittedName>
</protein>
<evidence type="ECO:0000313" key="2">
    <source>
        <dbReference type="EMBL" id="KAF6816560.1"/>
    </source>
</evidence>
<keyword evidence="3" id="KW-1185">Reference proteome</keyword>
<feature type="region of interest" description="Disordered" evidence="1">
    <location>
        <begin position="118"/>
        <end position="167"/>
    </location>
</feature>
<feature type="compositionally biased region" description="Polar residues" evidence="1">
    <location>
        <begin position="129"/>
        <end position="142"/>
    </location>
</feature>
<dbReference type="AlphaFoldDB" id="A0A8H6N226"/>
<organism evidence="2 3">
    <name type="scientific">Colletotrichum sojae</name>
    <dbReference type="NCBI Taxonomy" id="2175907"/>
    <lineage>
        <taxon>Eukaryota</taxon>
        <taxon>Fungi</taxon>
        <taxon>Dikarya</taxon>
        <taxon>Ascomycota</taxon>
        <taxon>Pezizomycotina</taxon>
        <taxon>Sordariomycetes</taxon>
        <taxon>Hypocreomycetidae</taxon>
        <taxon>Glomerellales</taxon>
        <taxon>Glomerellaceae</taxon>
        <taxon>Colletotrichum</taxon>
        <taxon>Colletotrichum orchidearum species complex</taxon>
    </lineage>
</organism>
<gene>
    <name evidence="2" type="ORF">CSOJ01_02942</name>
</gene>
<evidence type="ECO:0000256" key="1">
    <source>
        <dbReference type="SAM" id="MobiDB-lite"/>
    </source>
</evidence>
<comment type="caution">
    <text evidence="2">The sequence shown here is derived from an EMBL/GenBank/DDBJ whole genome shotgun (WGS) entry which is preliminary data.</text>
</comment>
<proteinExistence type="predicted"/>
<sequence>MAAPYSTKANAPGTITSFIALPTIFTPPSTCSTIYRLSGFDLIALDDGLDGWCYPYWLYSRSRGVSGSIKTVIPVSRPARPSRTPRRRLRNNHAWTNGNDKVDTPRIISVVAVGASPTPPATTYQATTSGNQPPQAYTTASLGISPPTRHRNSLALTQTPAPAWGSP</sequence>
<name>A0A8H6N226_9PEZI</name>
<accession>A0A8H6N226</accession>